<reference evidence="2" key="2">
    <citation type="submission" date="2021-04" db="EMBL/GenBank/DDBJ databases">
        <authorList>
            <person name="Gilroy R."/>
        </authorList>
    </citation>
    <scope>NUCLEOTIDE SEQUENCE</scope>
    <source>
        <strain evidence="2">ChiBcec1-1630</strain>
    </source>
</reference>
<evidence type="ECO:0000313" key="3">
    <source>
        <dbReference type="Proteomes" id="UP000823922"/>
    </source>
</evidence>
<accession>A0A9D2QJC7</accession>
<name>A0A9D2QJC7_9FIRM</name>
<reference evidence="2" key="1">
    <citation type="journal article" date="2021" name="PeerJ">
        <title>Extensive microbial diversity within the chicken gut microbiome revealed by metagenomics and culture.</title>
        <authorList>
            <person name="Gilroy R."/>
            <person name="Ravi A."/>
            <person name="Getino M."/>
            <person name="Pursley I."/>
            <person name="Horton D.L."/>
            <person name="Alikhan N.F."/>
            <person name="Baker D."/>
            <person name="Gharbi K."/>
            <person name="Hall N."/>
            <person name="Watson M."/>
            <person name="Adriaenssens E.M."/>
            <person name="Foster-Nyarko E."/>
            <person name="Jarju S."/>
            <person name="Secka A."/>
            <person name="Antonio M."/>
            <person name="Oren A."/>
            <person name="Chaudhuri R.R."/>
            <person name="La Ragione R."/>
            <person name="Hildebrand F."/>
            <person name="Pallen M.J."/>
        </authorList>
    </citation>
    <scope>NUCLEOTIDE SEQUENCE</scope>
    <source>
        <strain evidence="2">ChiBcec1-1630</strain>
    </source>
</reference>
<protein>
    <submittedName>
        <fullName evidence="2">DDE-type integrase/transposase/recombinase</fullName>
    </submittedName>
</protein>
<dbReference type="GO" id="GO:0015074">
    <property type="term" value="P:DNA integration"/>
    <property type="evidence" value="ECO:0007669"/>
    <property type="project" value="InterPro"/>
</dbReference>
<dbReference type="InterPro" id="IPR012337">
    <property type="entry name" value="RNaseH-like_sf"/>
</dbReference>
<dbReference type="SUPFAM" id="SSF53098">
    <property type="entry name" value="Ribonuclease H-like"/>
    <property type="match status" value="1"/>
</dbReference>
<dbReference type="InterPro" id="IPR001584">
    <property type="entry name" value="Integrase_cat-core"/>
</dbReference>
<evidence type="ECO:0000259" key="1">
    <source>
        <dbReference type="PROSITE" id="PS50994"/>
    </source>
</evidence>
<evidence type="ECO:0000313" key="2">
    <source>
        <dbReference type="EMBL" id="HJC88614.1"/>
    </source>
</evidence>
<dbReference type="PROSITE" id="PS50994">
    <property type="entry name" value="INTEGRASE"/>
    <property type="match status" value="1"/>
</dbReference>
<dbReference type="AlphaFoldDB" id="A0A9D2QJC7"/>
<dbReference type="Proteomes" id="UP000823922">
    <property type="component" value="Unassembled WGS sequence"/>
</dbReference>
<gene>
    <name evidence="2" type="ORF">H9926_11440</name>
</gene>
<dbReference type="EMBL" id="DWVS01000292">
    <property type="protein sequence ID" value="HJC88614.1"/>
    <property type="molecule type" value="Genomic_DNA"/>
</dbReference>
<organism evidence="2 3">
    <name type="scientific">Candidatus Eisenbergiella intestinigallinarum</name>
    <dbReference type="NCBI Taxonomy" id="2838549"/>
    <lineage>
        <taxon>Bacteria</taxon>
        <taxon>Bacillati</taxon>
        <taxon>Bacillota</taxon>
        <taxon>Clostridia</taxon>
        <taxon>Lachnospirales</taxon>
        <taxon>Lachnospiraceae</taxon>
        <taxon>Eisenbergiella</taxon>
    </lineage>
</organism>
<dbReference type="InterPro" id="IPR036397">
    <property type="entry name" value="RNaseH_sf"/>
</dbReference>
<sequence length="570" mass="64108">MLYLEPVYLQHHLPKTMCLWSADLAYALYLDHHQHFSQNSIFRELEAHKDVHCSACPYHPENALADTEIPACKSPGGYMRIPNNRKTVNRLLAHIPPQMICYCREGVRKWSSLYGHFTLREKPILVNELWQGDHHVFDLFVRVTVKRQSGGRILEKEIAVRPTLTAWMDTATGCIVGWVVSILPNADTIAEAFCRAVALTQGEIFRGLPKAILVDCGKDYRSALLEDLPDEISADSDDTMYLNKRFAGLGLLRALSVEVHHALPYHPQSKSIERMFGTLEREWICKLKGWCHNSVKERPDGFSKYLQQLLEKKELLTLDDFVQKFQSEILPAYHQFHKDGITSDQADADGWLPSFDTMSPLEKYHALEKPYLVTPDWKTLCALKLHHAAGCHIGRHGIRFSNVWYWDDALRIHIGANADVFYHAVEKPLAPSSLTVTVNGRFVCEAFPAQKLPFTGADPAELQAHLDGNHQHEKSLKGTITRISRSAAAILPSEASTSVPTEKSQLRDYCYAASVTDETNVTEQASELSDCVAALPDSPEILPETDAGSKPTSPSNVQELLNFLFGEESI</sequence>
<dbReference type="GO" id="GO:0003676">
    <property type="term" value="F:nucleic acid binding"/>
    <property type="evidence" value="ECO:0007669"/>
    <property type="project" value="InterPro"/>
</dbReference>
<dbReference type="Gene3D" id="3.30.420.10">
    <property type="entry name" value="Ribonuclease H-like superfamily/Ribonuclease H"/>
    <property type="match status" value="1"/>
</dbReference>
<feature type="domain" description="Integrase catalytic" evidence="1">
    <location>
        <begin position="119"/>
        <end position="271"/>
    </location>
</feature>
<proteinExistence type="predicted"/>
<comment type="caution">
    <text evidence="2">The sequence shown here is derived from an EMBL/GenBank/DDBJ whole genome shotgun (WGS) entry which is preliminary data.</text>
</comment>